<gene>
    <name evidence="1" type="ORF">BQ8482_400019</name>
</gene>
<reference evidence="2" key="1">
    <citation type="submission" date="2016-12" db="EMBL/GenBank/DDBJ databases">
        <authorList>
            <person name="Brunel B."/>
        </authorList>
    </citation>
    <scope>NUCLEOTIDE SEQUENCE [LARGE SCALE GENOMIC DNA]</scope>
</reference>
<evidence type="ECO:0000313" key="2">
    <source>
        <dbReference type="Proteomes" id="UP000245698"/>
    </source>
</evidence>
<dbReference type="EMBL" id="FUIG01000049">
    <property type="protein sequence ID" value="SJM34290.1"/>
    <property type="molecule type" value="Genomic_DNA"/>
</dbReference>
<organism evidence="1 2">
    <name type="scientific">Mesorhizobium delmotii</name>
    <dbReference type="NCBI Taxonomy" id="1631247"/>
    <lineage>
        <taxon>Bacteria</taxon>
        <taxon>Pseudomonadati</taxon>
        <taxon>Pseudomonadota</taxon>
        <taxon>Alphaproteobacteria</taxon>
        <taxon>Hyphomicrobiales</taxon>
        <taxon>Phyllobacteriaceae</taxon>
        <taxon>Mesorhizobium</taxon>
    </lineage>
</organism>
<dbReference type="AlphaFoldDB" id="A0A2P9ASY8"/>
<evidence type="ECO:0000313" key="1">
    <source>
        <dbReference type="EMBL" id="SJM34290.1"/>
    </source>
</evidence>
<proteinExistence type="predicted"/>
<accession>A0A2P9ASY8</accession>
<sequence length="66" mass="7354">MTRRLLTGLGIHEGAVSNAATAFFREPDHRRTSFDDSEEPLHLTCQKEILMKAMGSGFVILSGIRH</sequence>
<protein>
    <submittedName>
        <fullName evidence="1">Uncharacterized protein</fullName>
    </submittedName>
</protein>
<keyword evidence="2" id="KW-1185">Reference proteome</keyword>
<name>A0A2P9ASY8_9HYPH</name>
<dbReference type="Proteomes" id="UP000245698">
    <property type="component" value="Unassembled WGS sequence"/>
</dbReference>